<evidence type="ECO:0000313" key="2">
    <source>
        <dbReference type="EMBL" id="KAK5276164.1"/>
    </source>
</evidence>
<dbReference type="EMBL" id="JAVRRA010003679">
    <property type="protein sequence ID" value="KAK5276164.1"/>
    <property type="molecule type" value="Genomic_DNA"/>
</dbReference>
<protein>
    <submittedName>
        <fullName evidence="2">Uncharacterized protein</fullName>
    </submittedName>
</protein>
<keyword evidence="3" id="KW-1185">Reference proteome</keyword>
<proteinExistence type="predicted"/>
<feature type="compositionally biased region" description="Polar residues" evidence="1">
    <location>
        <begin position="1"/>
        <end position="24"/>
    </location>
</feature>
<feature type="compositionally biased region" description="Basic and acidic residues" evidence="1">
    <location>
        <begin position="63"/>
        <end position="72"/>
    </location>
</feature>
<organism evidence="2 3">
    <name type="scientific">Cryomyces antarcticus</name>
    <dbReference type="NCBI Taxonomy" id="329879"/>
    <lineage>
        <taxon>Eukaryota</taxon>
        <taxon>Fungi</taxon>
        <taxon>Dikarya</taxon>
        <taxon>Ascomycota</taxon>
        <taxon>Pezizomycotina</taxon>
        <taxon>Dothideomycetes</taxon>
        <taxon>Dothideomycetes incertae sedis</taxon>
        <taxon>Cryomyces</taxon>
    </lineage>
</organism>
<sequence>MEENGETISNNAHTTSPQQPTPAQNVEAGAADVEETTDSNIKHMDIDEDSMVRDTPSPMSSMEESRDGESRPSHAVAIASSPASTAFPYPQLYSPFSSTRLQPNSTSSFLRPGSKFHGTQQSDRQVYDVQ</sequence>
<evidence type="ECO:0000256" key="1">
    <source>
        <dbReference type="SAM" id="MobiDB-lite"/>
    </source>
</evidence>
<comment type="caution">
    <text evidence="2">The sequence shown here is derived from an EMBL/GenBank/DDBJ whole genome shotgun (WGS) entry which is preliminary data.</text>
</comment>
<feature type="region of interest" description="Disordered" evidence="1">
    <location>
        <begin position="1"/>
        <end position="130"/>
    </location>
</feature>
<name>A0ABR0M1B0_9PEZI</name>
<feature type="non-terminal residue" evidence="2">
    <location>
        <position position="130"/>
    </location>
</feature>
<gene>
    <name evidence="2" type="ORF">LTR16_011633</name>
</gene>
<accession>A0ABR0M1B0</accession>
<feature type="compositionally biased region" description="Polar residues" evidence="1">
    <location>
        <begin position="94"/>
        <end position="109"/>
    </location>
</feature>
<evidence type="ECO:0000313" key="3">
    <source>
        <dbReference type="Proteomes" id="UP001357485"/>
    </source>
</evidence>
<dbReference type="Proteomes" id="UP001357485">
    <property type="component" value="Unassembled WGS sequence"/>
</dbReference>
<reference evidence="2 3" key="1">
    <citation type="submission" date="2023-08" db="EMBL/GenBank/DDBJ databases">
        <title>Black Yeasts Isolated from many extreme environments.</title>
        <authorList>
            <person name="Coleine C."/>
            <person name="Stajich J.E."/>
            <person name="Selbmann L."/>
        </authorList>
    </citation>
    <scope>NUCLEOTIDE SEQUENCE [LARGE SCALE GENOMIC DNA]</scope>
    <source>
        <strain evidence="2 3">CCFEE 536</strain>
    </source>
</reference>